<dbReference type="RefSeq" id="WP_093943008.1">
    <property type="nucleotide sequence ID" value="NZ_CP022521.1"/>
</dbReference>
<dbReference type="KEGG" id="ahg:AHOG_21680"/>
<gene>
    <name evidence="1" type="ORF">AHOG_21680</name>
</gene>
<evidence type="ECO:0000313" key="2">
    <source>
        <dbReference type="Proteomes" id="UP000204221"/>
    </source>
</evidence>
<sequence>MTGVGPWFVRSVSDGDTHRAFREYWTRDGVARIRPVCDPNSVFTALNRNPVAVPYFDEHRCPTCLTTPPVAEARHRLVVVR</sequence>
<dbReference type="Proteomes" id="UP000204221">
    <property type="component" value="Chromosome"/>
</dbReference>
<keyword evidence="2" id="KW-1185">Reference proteome</keyword>
<dbReference type="OrthoDB" id="3704662at2"/>
<protein>
    <submittedName>
        <fullName evidence="1">Uncharacterized protein</fullName>
    </submittedName>
</protein>
<accession>A0A221W7M0</accession>
<dbReference type="EMBL" id="CP022521">
    <property type="protein sequence ID" value="ASO21952.1"/>
    <property type="molecule type" value="Genomic_DNA"/>
</dbReference>
<organism evidence="1 2">
    <name type="scientific">Actinoalloteichus hoggarensis</name>
    <dbReference type="NCBI Taxonomy" id="1470176"/>
    <lineage>
        <taxon>Bacteria</taxon>
        <taxon>Bacillati</taxon>
        <taxon>Actinomycetota</taxon>
        <taxon>Actinomycetes</taxon>
        <taxon>Pseudonocardiales</taxon>
        <taxon>Pseudonocardiaceae</taxon>
        <taxon>Actinoalloteichus</taxon>
    </lineage>
</organism>
<proteinExistence type="predicted"/>
<reference evidence="1 2" key="1">
    <citation type="submission" date="2017-07" db="EMBL/GenBank/DDBJ databases">
        <title>Complete genome sequence of Actinoalloteichus hoggarensis DSM 45943, type strain of Actinoalloteichus hoggarensis.</title>
        <authorList>
            <person name="Ruckert C."/>
            <person name="Nouioui I."/>
            <person name="Willmese J."/>
            <person name="van Wezel G."/>
            <person name="Klenk H.-P."/>
            <person name="Kalinowski J."/>
            <person name="Zotchev S.B."/>
        </authorList>
    </citation>
    <scope>NUCLEOTIDE SEQUENCE [LARGE SCALE GENOMIC DNA]</scope>
    <source>
        <strain evidence="1 2">DSM 45943</strain>
    </source>
</reference>
<name>A0A221W7M0_9PSEU</name>
<evidence type="ECO:0000313" key="1">
    <source>
        <dbReference type="EMBL" id="ASO21952.1"/>
    </source>
</evidence>
<dbReference type="AlphaFoldDB" id="A0A221W7M0"/>